<comment type="caution">
    <text evidence="1">The sequence shown here is derived from an EMBL/GenBank/DDBJ whole genome shotgun (WGS) entry which is preliminary data.</text>
</comment>
<organism evidence="1 2">
    <name type="scientific">Gossypium stocksii</name>
    <dbReference type="NCBI Taxonomy" id="47602"/>
    <lineage>
        <taxon>Eukaryota</taxon>
        <taxon>Viridiplantae</taxon>
        <taxon>Streptophyta</taxon>
        <taxon>Embryophyta</taxon>
        <taxon>Tracheophyta</taxon>
        <taxon>Spermatophyta</taxon>
        <taxon>Magnoliopsida</taxon>
        <taxon>eudicotyledons</taxon>
        <taxon>Gunneridae</taxon>
        <taxon>Pentapetalae</taxon>
        <taxon>rosids</taxon>
        <taxon>malvids</taxon>
        <taxon>Malvales</taxon>
        <taxon>Malvaceae</taxon>
        <taxon>Malvoideae</taxon>
        <taxon>Gossypium</taxon>
    </lineage>
</organism>
<dbReference type="EMBL" id="JAIQCV010000009">
    <property type="protein sequence ID" value="KAH1063531.1"/>
    <property type="molecule type" value="Genomic_DNA"/>
</dbReference>
<dbReference type="AlphaFoldDB" id="A0A9D3ZR70"/>
<feature type="non-terminal residue" evidence="1">
    <location>
        <position position="56"/>
    </location>
</feature>
<sequence>FFEGFWYKIFDWWDVAWKQVNDFEEFFEFCNKVKLVDIWMLYLVDLNIGSSLIGLH</sequence>
<evidence type="ECO:0000313" key="2">
    <source>
        <dbReference type="Proteomes" id="UP000828251"/>
    </source>
</evidence>
<evidence type="ECO:0000313" key="1">
    <source>
        <dbReference type="EMBL" id="KAH1063531.1"/>
    </source>
</evidence>
<feature type="non-terminal residue" evidence="1">
    <location>
        <position position="1"/>
    </location>
</feature>
<accession>A0A9D3ZR70</accession>
<name>A0A9D3ZR70_9ROSI</name>
<keyword evidence="2" id="KW-1185">Reference proteome</keyword>
<proteinExistence type="predicted"/>
<protein>
    <submittedName>
        <fullName evidence="1">Uncharacterized protein</fullName>
    </submittedName>
</protein>
<gene>
    <name evidence="1" type="ORF">J1N35_028518</name>
</gene>
<dbReference type="Proteomes" id="UP000828251">
    <property type="component" value="Unassembled WGS sequence"/>
</dbReference>
<reference evidence="1 2" key="1">
    <citation type="journal article" date="2021" name="Plant Biotechnol. J.">
        <title>Multi-omics assisted identification of the key and species-specific regulatory components of drought-tolerant mechanisms in Gossypium stocksii.</title>
        <authorList>
            <person name="Yu D."/>
            <person name="Ke L."/>
            <person name="Zhang D."/>
            <person name="Wu Y."/>
            <person name="Sun Y."/>
            <person name="Mei J."/>
            <person name="Sun J."/>
            <person name="Sun Y."/>
        </authorList>
    </citation>
    <scope>NUCLEOTIDE SEQUENCE [LARGE SCALE GENOMIC DNA]</scope>
    <source>
        <strain evidence="2">cv. E1</strain>
        <tissue evidence="1">Leaf</tissue>
    </source>
</reference>